<feature type="active site" description="Proton donor" evidence="9">
    <location>
        <position position="217"/>
    </location>
</feature>
<feature type="binding site" evidence="9">
    <location>
        <position position="294"/>
    </location>
    <ligand>
        <name>Zn(2+)</name>
        <dbReference type="ChEBI" id="CHEBI:29105"/>
        <note>catalytic</note>
    </ligand>
</feature>
<feature type="binding site" evidence="9">
    <location>
        <position position="32"/>
    </location>
    <ligand>
        <name>substrate</name>
    </ligand>
</feature>
<comment type="caution">
    <text evidence="11">The sequence shown here is derived from an EMBL/GenBank/DDBJ whole genome shotgun (WGS) entry which is preliminary data.</text>
</comment>
<dbReference type="InterPro" id="IPR032466">
    <property type="entry name" value="Metal_Hydrolase"/>
</dbReference>
<dbReference type="STRING" id="1293598.IV56_GL000616"/>
<evidence type="ECO:0000256" key="1">
    <source>
        <dbReference type="ARBA" id="ARBA00012784"/>
    </source>
</evidence>
<comment type="catalytic activity">
    <reaction evidence="7">
        <text>adenosine + H2O + H(+) = inosine + NH4(+)</text>
        <dbReference type="Rhea" id="RHEA:24408"/>
        <dbReference type="ChEBI" id="CHEBI:15377"/>
        <dbReference type="ChEBI" id="CHEBI:15378"/>
        <dbReference type="ChEBI" id="CHEBI:16335"/>
        <dbReference type="ChEBI" id="CHEBI:17596"/>
        <dbReference type="ChEBI" id="CHEBI:28938"/>
        <dbReference type="EC" id="3.5.4.4"/>
    </reaction>
    <physiologicalReaction direction="left-to-right" evidence="7">
        <dbReference type="Rhea" id="RHEA:24409"/>
    </physiologicalReaction>
</comment>
<dbReference type="Proteomes" id="UP000050969">
    <property type="component" value="Unassembled WGS sequence"/>
</dbReference>
<dbReference type="InterPro" id="IPR028893">
    <property type="entry name" value="A_deaminase"/>
</dbReference>
<reference evidence="11 12" key="1">
    <citation type="journal article" date="2015" name="Genome Announc.">
        <title>Expanding the biotechnology potential of lactobacilli through comparative genomics of 213 strains and associated genera.</title>
        <authorList>
            <person name="Sun Z."/>
            <person name="Harris H.M."/>
            <person name="McCann A."/>
            <person name="Guo C."/>
            <person name="Argimon S."/>
            <person name="Zhang W."/>
            <person name="Yang X."/>
            <person name="Jeffery I.B."/>
            <person name="Cooney J.C."/>
            <person name="Kagawa T.F."/>
            <person name="Liu W."/>
            <person name="Song Y."/>
            <person name="Salvetti E."/>
            <person name="Wrobel A."/>
            <person name="Rasinkangas P."/>
            <person name="Parkhill J."/>
            <person name="Rea M.C."/>
            <person name="O'Sullivan O."/>
            <person name="Ritari J."/>
            <person name="Douillard F.P."/>
            <person name="Paul Ross R."/>
            <person name="Yang R."/>
            <person name="Briner A.E."/>
            <person name="Felis G.E."/>
            <person name="de Vos W.M."/>
            <person name="Barrangou R."/>
            <person name="Klaenhammer T.R."/>
            <person name="Caufield P.W."/>
            <person name="Cui Y."/>
            <person name="Zhang H."/>
            <person name="O'Toole P.W."/>
        </authorList>
    </citation>
    <scope>NUCLEOTIDE SEQUENCE [LARGE SCALE GENOMIC DNA]</scope>
    <source>
        <strain evidence="11 12">DSM 24301</strain>
    </source>
</reference>
<dbReference type="Pfam" id="PF00962">
    <property type="entry name" value="A_deaminase"/>
    <property type="match status" value="1"/>
</dbReference>
<dbReference type="GO" id="GO:0006154">
    <property type="term" value="P:adenosine catabolic process"/>
    <property type="evidence" value="ECO:0007669"/>
    <property type="project" value="TreeGrafter"/>
</dbReference>
<evidence type="ECO:0000256" key="5">
    <source>
        <dbReference type="ARBA" id="ARBA00023080"/>
    </source>
</evidence>
<dbReference type="InterPro" id="IPR006330">
    <property type="entry name" value="Ado/ade_deaminase"/>
</dbReference>
<evidence type="ECO:0000256" key="3">
    <source>
        <dbReference type="ARBA" id="ARBA00022801"/>
    </source>
</evidence>
<protein>
    <recommendedName>
        <fullName evidence="1 9">Adenosine deaminase</fullName>
        <ecNumber evidence="1 9">3.5.4.4</ecNumber>
    </recommendedName>
    <alternativeName>
        <fullName evidence="6 9">Adenosine aminohydrolase</fullName>
    </alternativeName>
</protein>
<feature type="binding site" evidence="9">
    <location>
        <position position="32"/>
    </location>
    <ligand>
        <name>Zn(2+)</name>
        <dbReference type="ChEBI" id="CHEBI:29105"/>
        <note>catalytic</note>
    </ligand>
</feature>
<dbReference type="SUPFAM" id="SSF51556">
    <property type="entry name" value="Metallo-dependent hydrolases"/>
    <property type="match status" value="1"/>
</dbReference>
<keyword evidence="4 9" id="KW-0862">Zinc</keyword>
<keyword evidence="2 9" id="KW-0479">Metal-binding</keyword>
<feature type="domain" description="Adenosine deaminase" evidence="10">
    <location>
        <begin position="26"/>
        <end position="348"/>
    </location>
</feature>
<dbReference type="PANTHER" id="PTHR11409:SF43">
    <property type="entry name" value="ADENOSINE DEAMINASE"/>
    <property type="match status" value="1"/>
</dbReference>
<feature type="binding site" evidence="9">
    <location>
        <position position="30"/>
    </location>
    <ligand>
        <name>Zn(2+)</name>
        <dbReference type="ChEBI" id="CHEBI:29105"/>
        <note>catalytic</note>
    </ligand>
</feature>
<dbReference type="HAMAP" id="MF_00540">
    <property type="entry name" value="A_deaminase"/>
    <property type="match status" value="1"/>
</dbReference>
<dbReference type="GO" id="GO:0008270">
    <property type="term" value="F:zinc ion binding"/>
    <property type="evidence" value="ECO:0007669"/>
    <property type="project" value="UniProtKB-UniRule"/>
</dbReference>
<evidence type="ECO:0000256" key="7">
    <source>
        <dbReference type="ARBA" id="ARBA00047989"/>
    </source>
</evidence>
<dbReference type="EMBL" id="JQCE01000027">
    <property type="protein sequence ID" value="KRO16929.1"/>
    <property type="molecule type" value="Genomic_DNA"/>
</dbReference>
<organism evidence="11 12">
    <name type="scientific">Lacticaseibacillus saniviri JCM 17471 = DSM 24301</name>
    <dbReference type="NCBI Taxonomy" id="1293598"/>
    <lineage>
        <taxon>Bacteria</taxon>
        <taxon>Bacillati</taxon>
        <taxon>Bacillota</taxon>
        <taxon>Bacilli</taxon>
        <taxon>Lactobacillales</taxon>
        <taxon>Lactobacillaceae</taxon>
        <taxon>Lacticaseibacillus</taxon>
    </lineage>
</organism>
<sequence>MNNSVLNSIEKGAFILNETELHRLSKTELHCHLDGSLSLSAVRRLAALADIAIPETDEALRHLVTAPPDVESLGDYLKTFDFIRPLLQTPEALELAAYDVIVQAAEENVRYIEVRFAPELSMDQGMTATATIEAVLAGTKRAMDAFDIQANILVCGMRQSPQAVTEAIFKETQPFVGRGVGSADFAGNEIDFPTASVTEAIQTAQQLHIPLTFHAGECHCAQNIADAIALGIRRIGHATASFDQPALIDQIVQTGTTVELCLTSNLQTKAAHNLSEFPYQALKQAGAKITINTDNRTVSHTTLTREYWQFQQLFGTTKADFLRFNLNAVDAAFIDEANKTTLRERLMKEYE</sequence>
<dbReference type="GO" id="GO:0009117">
    <property type="term" value="P:nucleotide metabolic process"/>
    <property type="evidence" value="ECO:0007669"/>
    <property type="project" value="UniProtKB-KW"/>
</dbReference>
<dbReference type="GO" id="GO:0004000">
    <property type="term" value="F:adenosine deaminase activity"/>
    <property type="evidence" value="ECO:0007669"/>
    <property type="project" value="UniProtKB-UniRule"/>
</dbReference>
<feature type="binding site" evidence="9">
    <location>
        <position position="187"/>
    </location>
    <ligand>
        <name>substrate</name>
    </ligand>
</feature>
<dbReference type="AlphaFoldDB" id="A0A0R2MTU9"/>
<comment type="function">
    <text evidence="9">Catalyzes the hydrolytic deamination of adenosine and 2-deoxyadenosine.</text>
</comment>
<evidence type="ECO:0000313" key="12">
    <source>
        <dbReference type="Proteomes" id="UP000050969"/>
    </source>
</evidence>
<proteinExistence type="inferred from homology"/>
<dbReference type="GO" id="GO:0046103">
    <property type="term" value="P:inosine biosynthetic process"/>
    <property type="evidence" value="ECO:0007669"/>
    <property type="project" value="TreeGrafter"/>
</dbReference>
<dbReference type="Gene3D" id="3.20.20.140">
    <property type="entry name" value="Metal-dependent hydrolases"/>
    <property type="match status" value="1"/>
</dbReference>
<feature type="binding site" evidence="9">
    <location>
        <position position="214"/>
    </location>
    <ligand>
        <name>Zn(2+)</name>
        <dbReference type="ChEBI" id="CHEBI:29105"/>
        <note>catalytic</note>
    </ligand>
</feature>
<dbReference type="InterPro" id="IPR001365">
    <property type="entry name" value="A_deaminase_dom"/>
</dbReference>
<dbReference type="GO" id="GO:0046936">
    <property type="term" value="F:2'-deoxyadenosine deaminase activity"/>
    <property type="evidence" value="ECO:0007669"/>
    <property type="project" value="RHEA"/>
</dbReference>
<evidence type="ECO:0000259" key="10">
    <source>
        <dbReference type="Pfam" id="PF00962"/>
    </source>
</evidence>
<dbReference type="GO" id="GO:0009168">
    <property type="term" value="P:purine ribonucleoside monophosphate biosynthetic process"/>
    <property type="evidence" value="ECO:0007669"/>
    <property type="project" value="UniProtKB-UniRule"/>
</dbReference>
<evidence type="ECO:0000256" key="6">
    <source>
        <dbReference type="ARBA" id="ARBA00031852"/>
    </source>
</evidence>
<comment type="similarity">
    <text evidence="9">Belongs to the metallo-dependent hydrolases superfamily. Adenosine and AMP deaminases family. Adenosine deaminase subfamily.</text>
</comment>
<feature type="site" description="Important for catalytic activity" evidence="9">
    <location>
        <position position="237"/>
    </location>
</feature>
<comment type="cofactor">
    <cofactor evidence="9">
        <name>Zn(2+)</name>
        <dbReference type="ChEBI" id="CHEBI:29105"/>
    </cofactor>
    <text evidence="9">Binds 1 zinc ion per subunit.</text>
</comment>
<dbReference type="PANTHER" id="PTHR11409">
    <property type="entry name" value="ADENOSINE DEAMINASE"/>
    <property type="match status" value="1"/>
</dbReference>
<comment type="catalytic activity">
    <reaction evidence="8">
        <text>2'-deoxyadenosine + H2O + H(+) = 2'-deoxyinosine + NH4(+)</text>
        <dbReference type="Rhea" id="RHEA:28190"/>
        <dbReference type="ChEBI" id="CHEBI:15377"/>
        <dbReference type="ChEBI" id="CHEBI:15378"/>
        <dbReference type="ChEBI" id="CHEBI:17256"/>
        <dbReference type="ChEBI" id="CHEBI:28938"/>
        <dbReference type="ChEBI" id="CHEBI:28997"/>
        <dbReference type="EC" id="3.5.4.4"/>
    </reaction>
    <physiologicalReaction direction="left-to-right" evidence="8">
        <dbReference type="Rhea" id="RHEA:28191"/>
    </physiologicalReaction>
</comment>
<keyword evidence="12" id="KW-1185">Reference proteome</keyword>
<name>A0A0R2MTU9_9LACO</name>
<evidence type="ECO:0000313" key="11">
    <source>
        <dbReference type="EMBL" id="KRO16929.1"/>
    </source>
</evidence>
<dbReference type="EC" id="3.5.4.4" evidence="1 9"/>
<comment type="caution">
    <text evidence="9">Lacks conserved residue(s) required for the propagation of feature annotation.</text>
</comment>
<feature type="binding site" evidence="9">
    <location>
        <position position="34"/>
    </location>
    <ligand>
        <name>substrate</name>
    </ligand>
</feature>
<evidence type="ECO:0000256" key="9">
    <source>
        <dbReference type="HAMAP-Rule" id="MF_00540"/>
    </source>
</evidence>
<evidence type="ECO:0000256" key="8">
    <source>
        <dbReference type="ARBA" id="ARBA00049213"/>
    </source>
</evidence>
<dbReference type="GO" id="GO:0005829">
    <property type="term" value="C:cytosol"/>
    <property type="evidence" value="ECO:0007669"/>
    <property type="project" value="TreeGrafter"/>
</dbReference>
<keyword evidence="5 9" id="KW-0546">Nucleotide metabolism</keyword>
<evidence type="ECO:0000256" key="2">
    <source>
        <dbReference type="ARBA" id="ARBA00022723"/>
    </source>
</evidence>
<dbReference type="PATRIC" id="fig|1293598.4.peg.658"/>
<dbReference type="NCBIfam" id="TIGR01430">
    <property type="entry name" value="aden_deam"/>
    <property type="match status" value="1"/>
</dbReference>
<accession>A0A0R2MTU9</accession>
<evidence type="ECO:0000256" key="4">
    <source>
        <dbReference type="ARBA" id="ARBA00022833"/>
    </source>
</evidence>
<dbReference type="GO" id="GO:0043103">
    <property type="term" value="P:hypoxanthine salvage"/>
    <property type="evidence" value="ECO:0007669"/>
    <property type="project" value="TreeGrafter"/>
</dbReference>
<gene>
    <name evidence="9" type="primary">add</name>
    <name evidence="11" type="ORF">IV56_GL000616</name>
</gene>
<keyword evidence="3 9" id="KW-0378">Hydrolase</keyword>